<evidence type="ECO:0000256" key="1">
    <source>
        <dbReference type="SAM" id="SignalP"/>
    </source>
</evidence>
<gene>
    <name evidence="2" type="ORF">P0Y65_05300</name>
</gene>
<evidence type="ECO:0000313" key="2">
    <source>
        <dbReference type="EMBL" id="WEK05671.1"/>
    </source>
</evidence>
<organism evidence="2 3">
    <name type="scientific">Candidatus Devosia phytovorans</name>
    <dbReference type="NCBI Taxonomy" id="3121372"/>
    <lineage>
        <taxon>Bacteria</taxon>
        <taxon>Pseudomonadati</taxon>
        <taxon>Pseudomonadota</taxon>
        <taxon>Alphaproteobacteria</taxon>
        <taxon>Hyphomicrobiales</taxon>
        <taxon>Devosiaceae</taxon>
        <taxon>Devosia</taxon>
    </lineage>
</organism>
<evidence type="ECO:0000313" key="3">
    <source>
        <dbReference type="Proteomes" id="UP001217476"/>
    </source>
</evidence>
<evidence type="ECO:0008006" key="4">
    <source>
        <dbReference type="Google" id="ProtNLM"/>
    </source>
</evidence>
<sequence>MPTTNSGETTMVINTSLGKRLSLLATACLLSVALPAQAAWAQKVKDKGTTQSSASETSTTYDVEIPEIDSVDSNVDDEIIRAIFSGALVENADALAGLTATSITIPEITLSITTTTDGDTKSGVVTFSDIVLSDVTDGAAASFSLASTTLDAGEDGSGDYGSMSAANVDIAALLGMYGLVTADDSTELQTIYSDFVFEGGTFEADDVSCTMGSMTAPELKARPLKTSFVEIFALVETLEDGNDPSPKQIGDLLRMYADFFTAFESAPITFDGFSCEGLDSDDKPLSFSIASMSMDGMRPGVYPAISMDGFNIAVEGDGLITLANATIKEMDLSGPIAAVLGAPEGIDEAWLTANAQQLVPAFTGFSLSDLVIDIPDMETDGERINVAIGAYDLTLGNYFNGIPTDLNTSASKIVVDLPQDSGDPQLQQLIDLGLTTIDAGFVVDASWSEAEDTITIDQFSVSGVDLGVAAVSGKIINATEDLFSWDEDLSMMAAMGMALANLKVEVKDEGISDLVLATVAAEQGSNAETMRPIFAGLAEGTVIGILAGAAEAQKVGGAVSSFVSGKAKNLTIEMTAREPAGLGMVDFMMAEDDPTVLLGKVTIDATAK</sequence>
<feature type="signal peptide" evidence="1">
    <location>
        <begin position="1"/>
        <end position="38"/>
    </location>
</feature>
<dbReference type="EMBL" id="CP119312">
    <property type="protein sequence ID" value="WEK05671.1"/>
    <property type="molecule type" value="Genomic_DNA"/>
</dbReference>
<proteinExistence type="predicted"/>
<dbReference type="AlphaFoldDB" id="A0AAJ5VX36"/>
<protein>
    <recommendedName>
        <fullName evidence="4">DUF2125 domain-containing protein</fullName>
    </recommendedName>
</protein>
<feature type="chain" id="PRO_5042541786" description="DUF2125 domain-containing protein" evidence="1">
    <location>
        <begin position="39"/>
        <end position="608"/>
    </location>
</feature>
<dbReference type="Proteomes" id="UP001217476">
    <property type="component" value="Chromosome"/>
</dbReference>
<accession>A0AAJ5VX36</accession>
<reference evidence="2" key="1">
    <citation type="submission" date="2023-03" db="EMBL/GenBank/DDBJ databases">
        <title>Andean soil-derived lignocellulolytic bacterial consortium as a source of novel taxa and putative plastic-active enzymes.</title>
        <authorList>
            <person name="Diaz-Garcia L."/>
            <person name="Chuvochina M."/>
            <person name="Feuerriegel G."/>
            <person name="Bunk B."/>
            <person name="Sproer C."/>
            <person name="Streit W.R."/>
            <person name="Rodriguez L.M."/>
            <person name="Overmann J."/>
            <person name="Jimenez D.J."/>
        </authorList>
    </citation>
    <scope>NUCLEOTIDE SEQUENCE</scope>
    <source>
        <strain evidence="2">MAG 4196</strain>
    </source>
</reference>
<name>A0AAJ5VX36_9HYPH</name>
<keyword evidence="1" id="KW-0732">Signal</keyword>